<dbReference type="InterPro" id="IPR001242">
    <property type="entry name" value="Condensation_dom"/>
</dbReference>
<dbReference type="Gene3D" id="3.30.559.30">
    <property type="entry name" value="Nonribosomal peptide synthetase, condensation domain"/>
    <property type="match status" value="1"/>
</dbReference>
<sequence>MATSEGGFRELMAGQLAIWYAQQLAPGNRGFNTAEYLEINGPVDPDLLVRAARQRLDEAEGLRLRFRVVDGIPQQYVHDSRDYPVHVIDLSGEPDPRAAAAEWMRTELDQPVDLLGGPLSSTAVIKVGNDLFFWYQRGHHLALDGHGGWTLASRGAEIYTALAEGRSPEDGALGPLSVLEDADRAYRSSAGFEQDGRYWHGVLSDLPEADGAEAHRALRAQHAPVRHTSDVAAEDDAALNAAAHQLKTLPSWLLIAAAAVYEHRTTGKRDVVIGLPVRGRSGIRESGIPGMTANTLPIRLTIGNDTSVEDVVRQTSRAVRNGLRHQRYRYEDMLRDLKIVDSNPCHLHINVLSVDQELRFGDLTATGHTLSSGPVDGVRIDVYDRAGMQICVAANPGLHDLASAGEVSRRFLNVVRWLSAAAPTELVGRADLMGEAERQRVLSDWNSTGAEVARATLPELFEAQVARTPDAVAVVSEGVEVSYAELDARANRIARLLIGRGVGPESVVGVCLRRGADLVAALLGVVKAGGAYLPVDPEYPAERIAYMLADAGVRCVVTGEGLFGGSAGFGGVAGVAFVVVDGPEVVGELAACDGGPLGAGERAGVLLPEHPAYVIYT</sequence>
<dbReference type="Pfam" id="PF00501">
    <property type="entry name" value="AMP-binding"/>
    <property type="match status" value="1"/>
</dbReference>
<evidence type="ECO:0000313" key="3">
    <source>
        <dbReference type="EMBL" id="MFC5918678.1"/>
    </source>
</evidence>
<dbReference type="Pfam" id="PF00668">
    <property type="entry name" value="Condensation"/>
    <property type="match status" value="1"/>
</dbReference>
<feature type="non-terminal residue" evidence="3">
    <location>
        <position position="617"/>
    </location>
</feature>
<dbReference type="Gene3D" id="3.40.50.980">
    <property type="match status" value="2"/>
</dbReference>
<dbReference type="PANTHER" id="PTHR45527">
    <property type="entry name" value="NONRIBOSOMAL PEPTIDE SYNTHETASE"/>
    <property type="match status" value="1"/>
</dbReference>
<reference evidence="4" key="1">
    <citation type="journal article" date="2019" name="Int. J. Syst. Evol. Microbiol.">
        <title>The Global Catalogue of Microorganisms (GCM) 10K type strain sequencing project: providing services to taxonomists for standard genome sequencing and annotation.</title>
        <authorList>
            <consortium name="The Broad Institute Genomics Platform"/>
            <consortium name="The Broad Institute Genome Sequencing Center for Infectious Disease"/>
            <person name="Wu L."/>
            <person name="Ma J."/>
        </authorList>
    </citation>
    <scope>NUCLEOTIDE SEQUENCE [LARGE SCALE GENOMIC DNA]</scope>
    <source>
        <strain evidence="4">JCM 4147</strain>
    </source>
</reference>
<dbReference type="InterPro" id="IPR023213">
    <property type="entry name" value="CAT-like_dom_sf"/>
</dbReference>
<accession>A0ABW1GWN1</accession>
<dbReference type="SUPFAM" id="SSF56801">
    <property type="entry name" value="Acetyl-CoA synthetase-like"/>
    <property type="match status" value="1"/>
</dbReference>
<protein>
    <submittedName>
        <fullName evidence="3">Condensation domain-containing protein</fullName>
    </submittedName>
</protein>
<keyword evidence="4" id="KW-1185">Reference proteome</keyword>
<comment type="caution">
    <text evidence="3">The sequence shown here is derived from an EMBL/GenBank/DDBJ whole genome shotgun (WGS) entry which is preliminary data.</text>
</comment>
<dbReference type="SUPFAM" id="SSF52777">
    <property type="entry name" value="CoA-dependent acyltransferases"/>
    <property type="match status" value="2"/>
</dbReference>
<gene>
    <name evidence="3" type="ORF">ACFP1B_35390</name>
</gene>
<feature type="domain" description="AMP-dependent synthetase/ligase" evidence="1">
    <location>
        <begin position="461"/>
        <end position="617"/>
    </location>
</feature>
<dbReference type="Proteomes" id="UP001596200">
    <property type="component" value="Unassembled WGS sequence"/>
</dbReference>
<dbReference type="EMBL" id="JBHSPU010000042">
    <property type="protein sequence ID" value="MFC5918678.1"/>
    <property type="molecule type" value="Genomic_DNA"/>
</dbReference>
<proteinExistence type="predicted"/>
<evidence type="ECO:0000259" key="1">
    <source>
        <dbReference type="Pfam" id="PF00501"/>
    </source>
</evidence>
<dbReference type="PANTHER" id="PTHR45527:SF1">
    <property type="entry name" value="FATTY ACID SYNTHASE"/>
    <property type="match status" value="1"/>
</dbReference>
<dbReference type="RefSeq" id="WP_386421207.1">
    <property type="nucleotide sequence ID" value="NZ_JBHSPU010000042.1"/>
</dbReference>
<dbReference type="InterPro" id="IPR000873">
    <property type="entry name" value="AMP-dep_synth/lig_dom"/>
</dbReference>
<evidence type="ECO:0000313" key="4">
    <source>
        <dbReference type="Proteomes" id="UP001596200"/>
    </source>
</evidence>
<feature type="domain" description="Condensation" evidence="2">
    <location>
        <begin position="12"/>
        <end position="439"/>
    </location>
</feature>
<organism evidence="3 4">
    <name type="scientific">Streptomyces pulveraceus</name>
    <dbReference type="NCBI Taxonomy" id="68258"/>
    <lineage>
        <taxon>Bacteria</taxon>
        <taxon>Bacillati</taxon>
        <taxon>Actinomycetota</taxon>
        <taxon>Actinomycetes</taxon>
        <taxon>Kitasatosporales</taxon>
        <taxon>Streptomycetaceae</taxon>
        <taxon>Streptomyces</taxon>
    </lineage>
</organism>
<name>A0ABW1GWN1_9ACTN</name>
<dbReference type="Gene3D" id="3.30.559.10">
    <property type="entry name" value="Chloramphenicol acetyltransferase-like domain"/>
    <property type="match status" value="1"/>
</dbReference>
<evidence type="ECO:0000259" key="2">
    <source>
        <dbReference type="Pfam" id="PF00668"/>
    </source>
</evidence>